<dbReference type="Proteomes" id="UP000229897">
    <property type="component" value="Chromosome"/>
</dbReference>
<name>A0A2D2DT07_9BURK</name>
<dbReference type="InterPro" id="IPR027417">
    <property type="entry name" value="P-loop_NTPase"/>
</dbReference>
<protein>
    <submittedName>
        <fullName evidence="3">Twitching motility protein</fullName>
    </submittedName>
</protein>
<reference evidence="3" key="1">
    <citation type="submission" date="2017-10" db="EMBL/GenBank/DDBJ databases">
        <title>Massilia psychrophilum sp. nov., a novel purple-pigmented bacterium isolated from Tianshan glacier, Xinjiang Municipality, China.</title>
        <authorList>
            <person name="Wang H."/>
        </authorList>
    </citation>
    <scope>NUCLEOTIDE SEQUENCE [LARGE SCALE GENOMIC DNA]</scope>
    <source>
        <strain evidence="3">B2</strain>
    </source>
</reference>
<sequence>MENHQSSQIPTLTYVENEDHPVFGTLVEQILHLLNSKLIFSDIIIHQNSPLMLRQPKGLVAVTDSPITKEELEEFFEVIEPDWAERISDRAFDRSIDLHTARIRANCFTFQGKKRLGCVVRRFPREPLPLNQLGLRAAEQDFALLTSGLVLIIGDTCQGKSTTIASMIDQINKTRSGHIITIEDPVETLIPQRKCIITQREVGFDGDVESYYLGALDALRERPDVIVIGEIRDAQTAQEALALAESGPLVLATLHARSTELGLQKMLRLLGNSDAQAQALASALRGVLCQALLPSVGGERYYLATECLSSNPEVVRMIESGRVAEVRSLMDGGTGKFNAGCHSMNTALVNLLREKKISVEDARNATTDRIGFADACYSGMLDAA</sequence>
<evidence type="ECO:0000313" key="4">
    <source>
        <dbReference type="Proteomes" id="UP000229897"/>
    </source>
</evidence>
<evidence type="ECO:0000313" key="3">
    <source>
        <dbReference type="EMBL" id="ATQ78104.1"/>
    </source>
</evidence>
<evidence type="ECO:0000259" key="2">
    <source>
        <dbReference type="PROSITE" id="PS00662"/>
    </source>
</evidence>
<dbReference type="PROSITE" id="PS00662">
    <property type="entry name" value="T2SP_E"/>
    <property type="match status" value="1"/>
</dbReference>
<evidence type="ECO:0000256" key="1">
    <source>
        <dbReference type="ARBA" id="ARBA00006611"/>
    </source>
</evidence>
<dbReference type="Gene3D" id="3.40.50.300">
    <property type="entry name" value="P-loop containing nucleotide triphosphate hydrolases"/>
    <property type="match status" value="1"/>
</dbReference>
<keyword evidence="4" id="KW-1185">Reference proteome</keyword>
<accession>A0A2D2DT07</accession>
<dbReference type="PANTHER" id="PTHR30486">
    <property type="entry name" value="TWITCHING MOTILITY PROTEIN PILT"/>
    <property type="match status" value="1"/>
</dbReference>
<dbReference type="RefSeq" id="WP_099880834.1">
    <property type="nucleotide sequence ID" value="NZ_CP024608.1"/>
</dbReference>
<proteinExistence type="inferred from homology"/>
<dbReference type="SUPFAM" id="SSF52540">
    <property type="entry name" value="P-loop containing nucleoside triphosphate hydrolases"/>
    <property type="match status" value="1"/>
</dbReference>
<dbReference type="AlphaFoldDB" id="A0A2D2DT07"/>
<feature type="domain" description="Bacterial type II secretion system protein E" evidence="2">
    <location>
        <begin position="219"/>
        <end position="233"/>
    </location>
</feature>
<dbReference type="PANTHER" id="PTHR30486:SF6">
    <property type="entry name" value="TYPE IV PILUS RETRACTATION ATPASE PILT"/>
    <property type="match status" value="1"/>
</dbReference>
<dbReference type="KEGG" id="mass:CR152_29025"/>
<dbReference type="InterPro" id="IPR050921">
    <property type="entry name" value="T4SS_GSP_E_ATPase"/>
</dbReference>
<dbReference type="Pfam" id="PF00437">
    <property type="entry name" value="T2SSE"/>
    <property type="match status" value="1"/>
</dbReference>
<comment type="similarity">
    <text evidence="1">Belongs to the GSP E family.</text>
</comment>
<dbReference type="EMBL" id="CP024608">
    <property type="protein sequence ID" value="ATQ78104.1"/>
    <property type="molecule type" value="Genomic_DNA"/>
</dbReference>
<dbReference type="OrthoDB" id="5790493at2"/>
<dbReference type="InterPro" id="IPR001482">
    <property type="entry name" value="T2SS/T4SS_dom"/>
</dbReference>
<dbReference type="GO" id="GO:0016887">
    <property type="term" value="F:ATP hydrolysis activity"/>
    <property type="evidence" value="ECO:0007669"/>
    <property type="project" value="InterPro"/>
</dbReference>
<dbReference type="Gene3D" id="3.30.450.90">
    <property type="match status" value="1"/>
</dbReference>
<gene>
    <name evidence="3" type="ORF">CR152_29025</name>
</gene>
<organism evidence="3 4">
    <name type="scientific">Massilia violaceinigra</name>
    <dbReference type="NCBI Taxonomy" id="2045208"/>
    <lineage>
        <taxon>Bacteria</taxon>
        <taxon>Pseudomonadati</taxon>
        <taxon>Pseudomonadota</taxon>
        <taxon>Betaproteobacteria</taxon>
        <taxon>Burkholderiales</taxon>
        <taxon>Oxalobacteraceae</taxon>
        <taxon>Telluria group</taxon>
        <taxon>Massilia</taxon>
    </lineage>
</organism>